<evidence type="ECO:0000313" key="3">
    <source>
        <dbReference type="Proteomes" id="UP000199513"/>
    </source>
</evidence>
<organism evidence="2 3">
    <name type="scientific">Thermoflexibacter ruber</name>
    <dbReference type="NCBI Taxonomy" id="1003"/>
    <lineage>
        <taxon>Bacteria</taxon>
        <taxon>Pseudomonadati</taxon>
        <taxon>Bacteroidota</taxon>
        <taxon>Cytophagia</taxon>
        <taxon>Cytophagales</taxon>
        <taxon>Thermoflexibacteraceae</taxon>
        <taxon>Thermoflexibacter</taxon>
    </lineage>
</organism>
<feature type="region of interest" description="Disordered" evidence="1">
    <location>
        <begin position="1"/>
        <end position="30"/>
    </location>
</feature>
<dbReference type="Proteomes" id="UP000199513">
    <property type="component" value="Unassembled WGS sequence"/>
</dbReference>
<sequence>MKNLTNWVTGHHHKNGAKTKSHTSRTTSNQNNMKQTLLLAFTLFAITANSQTPPNGLILTKGMTIESEIIGYKTPLLEDAVKWIKLKPNKKAQAVLQFNADIASGKIASTSKTPVPTKINDVTEINGSTVYTGTTRIGVTDYKLTLKNVGDTVHYLLNDGLPFPIPGKNNDTTGVWCFGVRHFPKTIEIGTYLPGYINEMNLFPYDLKTSRREFFNFSGGDGYSYSGFVNVRKTRTMQINSIFIYTPYYVVSKEEIEVAGKKYTAYKLLNEQLSKSNVNTIAKDDPNDFFNDKYTSDKIKENLANRGRGWDTPEKKAEILEKMQTQTGLATNEQGYSVNLQESWYVPELGLIVKSRFFDGTGALQMESRIVSIK</sequence>
<dbReference type="AlphaFoldDB" id="A0A1I2JH28"/>
<dbReference type="EMBL" id="FONY01000052">
    <property type="protein sequence ID" value="SFF54142.1"/>
    <property type="molecule type" value="Genomic_DNA"/>
</dbReference>
<gene>
    <name evidence="2" type="ORF">SAMN04488541_10527</name>
</gene>
<dbReference type="STRING" id="1003.SAMN04488541_10527"/>
<reference evidence="2 3" key="1">
    <citation type="submission" date="2016-10" db="EMBL/GenBank/DDBJ databases">
        <authorList>
            <person name="de Groot N.N."/>
        </authorList>
    </citation>
    <scope>NUCLEOTIDE SEQUENCE [LARGE SCALE GENOMIC DNA]</scope>
    <source>
        <strain>GEY</strain>
        <strain evidence="3">DSM 9560</strain>
    </source>
</reference>
<accession>A0A1I2JH28</accession>
<keyword evidence="3" id="KW-1185">Reference proteome</keyword>
<protein>
    <submittedName>
        <fullName evidence="2">Uncharacterized protein</fullName>
    </submittedName>
</protein>
<evidence type="ECO:0000313" key="2">
    <source>
        <dbReference type="EMBL" id="SFF54142.1"/>
    </source>
</evidence>
<proteinExistence type="predicted"/>
<feature type="compositionally biased region" description="Basic residues" evidence="1">
    <location>
        <begin position="10"/>
        <end position="23"/>
    </location>
</feature>
<name>A0A1I2JH28_9BACT</name>
<evidence type="ECO:0000256" key="1">
    <source>
        <dbReference type="SAM" id="MobiDB-lite"/>
    </source>
</evidence>